<keyword evidence="2" id="KW-1185">Reference proteome</keyword>
<proteinExistence type="predicted"/>
<gene>
    <name evidence="1" type="ORF">EYC80_003328</name>
</gene>
<reference evidence="1 2" key="1">
    <citation type="submission" date="2019-06" db="EMBL/GenBank/DDBJ databases">
        <title>Genome Sequence of the Brown Rot Fungal Pathogen Monilinia laxa.</title>
        <authorList>
            <person name="De Miccolis Angelini R.M."/>
            <person name="Landi L."/>
            <person name="Abate D."/>
            <person name="Pollastro S."/>
            <person name="Romanazzi G."/>
            <person name="Faretra F."/>
        </authorList>
    </citation>
    <scope>NUCLEOTIDE SEQUENCE [LARGE SCALE GENOMIC DNA]</scope>
    <source>
        <strain evidence="1 2">Mlax316</strain>
    </source>
</reference>
<dbReference type="EMBL" id="VIGI01000004">
    <property type="protein sequence ID" value="KAB8301464.1"/>
    <property type="molecule type" value="Genomic_DNA"/>
</dbReference>
<dbReference type="AlphaFoldDB" id="A0A5N6KDK2"/>
<name>A0A5N6KDK2_MONLA</name>
<protein>
    <submittedName>
        <fullName evidence="1">Uncharacterized protein</fullName>
    </submittedName>
</protein>
<accession>A0A5N6KDK2</accession>
<evidence type="ECO:0000313" key="1">
    <source>
        <dbReference type="EMBL" id="KAB8301464.1"/>
    </source>
</evidence>
<comment type="caution">
    <text evidence="1">The sequence shown here is derived from an EMBL/GenBank/DDBJ whole genome shotgun (WGS) entry which is preliminary data.</text>
</comment>
<evidence type="ECO:0000313" key="2">
    <source>
        <dbReference type="Proteomes" id="UP000326757"/>
    </source>
</evidence>
<sequence>MDQFRISGVGELMDQEGTLLYDGIRVEWWLGERFIYRIPPPWQTWWAQGRRSRYIMSRLYLVRKDMKV</sequence>
<organism evidence="1 2">
    <name type="scientific">Monilinia laxa</name>
    <name type="common">Brown rot fungus</name>
    <name type="synonym">Sclerotinia laxa</name>
    <dbReference type="NCBI Taxonomy" id="61186"/>
    <lineage>
        <taxon>Eukaryota</taxon>
        <taxon>Fungi</taxon>
        <taxon>Dikarya</taxon>
        <taxon>Ascomycota</taxon>
        <taxon>Pezizomycotina</taxon>
        <taxon>Leotiomycetes</taxon>
        <taxon>Helotiales</taxon>
        <taxon>Sclerotiniaceae</taxon>
        <taxon>Monilinia</taxon>
    </lineage>
</organism>
<dbReference type="Proteomes" id="UP000326757">
    <property type="component" value="Unassembled WGS sequence"/>
</dbReference>